<dbReference type="InterPro" id="IPR015943">
    <property type="entry name" value="WD40/YVTN_repeat-like_dom_sf"/>
</dbReference>
<evidence type="ECO:0000313" key="2">
    <source>
        <dbReference type="EMBL" id="GHJ87651.1"/>
    </source>
</evidence>
<dbReference type="OrthoDB" id="1715191at2759"/>
<dbReference type="Gene3D" id="2.130.10.10">
    <property type="entry name" value="YVTN repeat-like/Quinoprotein amine dehydrogenase"/>
    <property type="match status" value="1"/>
</dbReference>
<evidence type="ECO:0000313" key="3">
    <source>
        <dbReference type="Proteomes" id="UP000620104"/>
    </source>
</evidence>
<dbReference type="Pfam" id="PF10282">
    <property type="entry name" value="Lactonase"/>
    <property type="match status" value="1"/>
</dbReference>
<dbReference type="InterPro" id="IPR050282">
    <property type="entry name" value="Cycloisomerase_2"/>
</dbReference>
<evidence type="ECO:0008006" key="4">
    <source>
        <dbReference type="Google" id="ProtNLM"/>
    </source>
</evidence>
<organism evidence="2 3">
    <name type="scientific">Naganishia liquefaciens</name>
    <dbReference type="NCBI Taxonomy" id="104408"/>
    <lineage>
        <taxon>Eukaryota</taxon>
        <taxon>Fungi</taxon>
        <taxon>Dikarya</taxon>
        <taxon>Basidiomycota</taxon>
        <taxon>Agaricomycotina</taxon>
        <taxon>Tremellomycetes</taxon>
        <taxon>Filobasidiales</taxon>
        <taxon>Filobasidiaceae</taxon>
        <taxon>Naganishia</taxon>
    </lineage>
</organism>
<dbReference type="InterPro" id="IPR019405">
    <property type="entry name" value="Lactonase_7-beta_prop"/>
</dbReference>
<dbReference type="Proteomes" id="UP000620104">
    <property type="component" value="Unassembled WGS sequence"/>
</dbReference>
<comment type="caution">
    <text evidence="2">The sequence shown here is derived from an EMBL/GenBank/DDBJ whole genome shotgun (WGS) entry which is preliminary data.</text>
</comment>
<name>A0A8H3TVD9_9TREE</name>
<keyword evidence="3" id="KW-1185">Reference proteome</keyword>
<dbReference type="EMBL" id="BLZA01000023">
    <property type="protein sequence ID" value="GHJ87651.1"/>
    <property type="molecule type" value="Genomic_DNA"/>
</dbReference>
<proteinExistence type="inferred from homology"/>
<dbReference type="AlphaFoldDB" id="A0A8H3TVD9"/>
<dbReference type="PANTHER" id="PTHR30344:SF4">
    <property type="entry name" value="CYCLASE, PUTATIVE (AFU_ORTHOLOGUE AFUA_6G11580)-RELATED"/>
    <property type="match status" value="1"/>
</dbReference>
<reference evidence="2" key="1">
    <citation type="submission" date="2020-07" db="EMBL/GenBank/DDBJ databases">
        <title>Draft Genome Sequence of a Deep-Sea Yeast, Naganishia (Cryptococcus) liquefaciens strain N6.</title>
        <authorList>
            <person name="Han Y.W."/>
            <person name="Kajitani R."/>
            <person name="Morimoto H."/>
            <person name="Parhat M."/>
            <person name="Tsubouchi H."/>
            <person name="Bakenova O."/>
            <person name="Ogata M."/>
            <person name="Argunhan B."/>
            <person name="Aoki R."/>
            <person name="Kajiwara S."/>
            <person name="Itoh T."/>
            <person name="Iwasaki H."/>
        </authorList>
    </citation>
    <scope>NUCLEOTIDE SEQUENCE</scope>
    <source>
        <strain evidence="2">N6</strain>
    </source>
</reference>
<evidence type="ECO:0000256" key="1">
    <source>
        <dbReference type="ARBA" id="ARBA00005564"/>
    </source>
</evidence>
<protein>
    <recommendedName>
        <fullName evidence="4">Lactonase family protein</fullName>
    </recommendedName>
</protein>
<comment type="similarity">
    <text evidence="1">Belongs to the cycloisomerase 2 family.</text>
</comment>
<gene>
    <name evidence="2" type="ORF">NliqN6_4053</name>
</gene>
<sequence>MDAAHLFTASPNDVIPILCGTFTSIYLYVLQFSTLTRQLTIQSRVPAHGAHQYLALSPGRDTLYATSWAWPPSLYSFHVAAGPAAEDKPPVVELTYQGKTPITAISSYITLTNSHIYSIGGPTGEVHARPNASSLTGFGEKLQEVLFVPQDQLEGWDKTNKALRYGAHGIEFDPNGRAYIPDLGANAIWVHQMQPDGTLELVKEVKSARDEDGPRHAVVSANGKCLYAVTEHTQFVDVYDITEQGLDHVHSASMIPQGADPHDYRGDTIRLSATTPFVFATTRGKDASTRGLLCAYAIDETTGHLVAPGQAPAAVYETPTNGGKANAIEVVAVNGRGKGDEREWIVLTDDSDPGLVVVISWNGEAFEEVSRVELMQGDGASHAVWLE</sequence>
<dbReference type="PANTHER" id="PTHR30344">
    <property type="entry name" value="6-PHOSPHOGLUCONOLACTONASE-RELATED"/>
    <property type="match status" value="1"/>
</dbReference>
<dbReference type="GO" id="GO:0017057">
    <property type="term" value="F:6-phosphogluconolactonase activity"/>
    <property type="evidence" value="ECO:0007669"/>
    <property type="project" value="TreeGrafter"/>
</dbReference>
<dbReference type="SUPFAM" id="SSF75011">
    <property type="entry name" value="3-carboxy-cis,cis-mucoante lactonizing enzyme"/>
    <property type="match status" value="1"/>
</dbReference>
<accession>A0A8H3TVD9</accession>